<sequence length="1072" mass="117929">MHALSPVSPWKKAAFLHERARSKQDASLSGGEASLHQAERRASAWRQVMSADDRTLEERLRSVGLDREGFLQVLARAESEAGTPIGPSWEKLLEELLEERHKAMPLPSSLSAPADPDKPGLSFSGLLHPFLQLGAARLHEGLTALGVRHPSQEPLISPRVEATLLEALAIRLHELASRVLILELNVARVMERLPGSTPQERFHHFSTVLLRDPATRAALLEEYPVLARLMVTALERWLESSLEMLGHLAEDRVLLEQRFLPGQGLGTLVVLQGGISDLHRRGRGVFLLGFNSGLKLVYKPKSLEVDVHFQQLLQGLNEQGLRHPHRVLTVEDRRSHGWVEFVQATGCGSREALQRFYWRQGSLLALLHLMSAVDFHFENLIASGETPVLVDLEALFHHRPPADMPERARTRAWKLLDQSIVAVGMLPIFLFGRDGKAGLDISGLGGEAGQLTPQAMPTVENLGSDTMRVVRRQGLVEGSNNRPKLGEAPVDPSEFTEELVQGFEETYALLSSQRDALAPRLRAFSQVEVRYIARPTQRYAMLLQESHHPDFLRDGLERDRVLDHLWAEAAHVPVLRRLTPYEHADLRLGDIPFFFARPGERHLWSSTGECIPNYFTQDSLGEVLRRLDQMGARDRALQVSFIRKAMVSLDKSRGPVRGTTASEAENALPPATPEECLAAAVSIGEELAAQAIRGTRDACWIGLNLEDLQQWRWSLSPSGTDLYEGLSGMALFFAYLAKQTGRADFKELARAALEPVREDWRKPGRESASGVGVFVGYGSAVYVLGHLAALWSEPALMDELLAGLPPLDALIDADTRLDLLSGSAGLALSLLGIYRRTKDPRLLEVARHCGERLVATAEPISEGMVAWKGEAGPLPLGGFSHGATGISWALLDLAEATGDARYRELALRGLAYDRSLYAPERHNWKDLRAPGVTDTKSMVMWCHGAPGIAFGRLLSLRHLDSPEVREELSTALETTFRSGFGGSHCLCHGDLGALEVLHLAGTVLGEPRWTQAALQRAAIVLRQGREGGWRCGLPRGSESPGLLMGLAGIGYGLLKLSAPEQVPSVLALEPPR</sequence>
<evidence type="ECO:0000313" key="3">
    <source>
        <dbReference type="EMBL" id="KFE68190.1"/>
    </source>
</evidence>
<keyword evidence="4" id="KW-1185">Reference proteome</keyword>
<dbReference type="PANTHER" id="PTHR12736:SF7">
    <property type="entry name" value="LANC-LIKE PROTEIN 3"/>
    <property type="match status" value="1"/>
</dbReference>
<comment type="caution">
    <text evidence="3">The sequence shown here is derived from an EMBL/GenBank/DDBJ whole genome shotgun (WGS) entry which is preliminary data.</text>
</comment>
<evidence type="ECO:0000256" key="1">
    <source>
        <dbReference type="PIRSR" id="PIRSR607822-1"/>
    </source>
</evidence>
<dbReference type="SMART" id="SM01260">
    <property type="entry name" value="LANC_like"/>
    <property type="match status" value="1"/>
</dbReference>
<dbReference type="AlphaFoldDB" id="A0A085WKH7"/>
<organism evidence="3 4">
    <name type="scientific">Hyalangium minutum</name>
    <dbReference type="NCBI Taxonomy" id="394096"/>
    <lineage>
        <taxon>Bacteria</taxon>
        <taxon>Pseudomonadati</taxon>
        <taxon>Myxococcota</taxon>
        <taxon>Myxococcia</taxon>
        <taxon>Myxococcales</taxon>
        <taxon>Cystobacterineae</taxon>
        <taxon>Archangiaceae</taxon>
        <taxon>Hyalangium</taxon>
    </lineage>
</organism>
<evidence type="ECO:0000313" key="4">
    <source>
        <dbReference type="Proteomes" id="UP000028725"/>
    </source>
</evidence>
<dbReference type="PATRIC" id="fig|394096.3.peg.3467"/>
<feature type="binding site" evidence="1">
    <location>
        <position position="987"/>
    </location>
    <ligand>
        <name>Zn(2+)</name>
        <dbReference type="ChEBI" id="CHEBI:29105"/>
    </ligand>
</feature>
<feature type="domain" description="Lantibiotic biosynthesis protein dehydration" evidence="2">
    <location>
        <begin position="223"/>
        <end position="596"/>
    </location>
</feature>
<dbReference type="InterPro" id="IPR025410">
    <property type="entry name" value="Lant_dehyd"/>
</dbReference>
<dbReference type="CDD" id="cd04792">
    <property type="entry name" value="LanM-like"/>
    <property type="match status" value="1"/>
</dbReference>
<dbReference type="PANTHER" id="PTHR12736">
    <property type="entry name" value="LANC-LIKE PROTEIN"/>
    <property type="match status" value="1"/>
</dbReference>
<keyword evidence="1" id="KW-0479">Metal-binding</keyword>
<accession>A0A085WKH7</accession>
<evidence type="ECO:0000259" key="2">
    <source>
        <dbReference type="Pfam" id="PF13575"/>
    </source>
</evidence>
<dbReference type="Proteomes" id="UP000028725">
    <property type="component" value="Unassembled WGS sequence"/>
</dbReference>
<dbReference type="SUPFAM" id="SSF158745">
    <property type="entry name" value="LanC-like"/>
    <property type="match status" value="1"/>
</dbReference>
<dbReference type="GO" id="GO:0046872">
    <property type="term" value="F:metal ion binding"/>
    <property type="evidence" value="ECO:0007669"/>
    <property type="project" value="UniProtKB-KW"/>
</dbReference>
<dbReference type="GO" id="GO:0005886">
    <property type="term" value="C:plasma membrane"/>
    <property type="evidence" value="ECO:0007669"/>
    <property type="project" value="TreeGrafter"/>
</dbReference>
<protein>
    <submittedName>
        <fullName evidence="3">Lanthionine biosynthesis protein LanM</fullName>
    </submittedName>
</protein>
<proteinExistence type="predicted"/>
<reference evidence="3 4" key="1">
    <citation type="submission" date="2014-04" db="EMBL/GenBank/DDBJ databases">
        <title>Genome assembly of Hyalangium minutum DSM 14724.</title>
        <authorList>
            <person name="Sharma G."/>
            <person name="Subramanian S."/>
        </authorList>
    </citation>
    <scope>NUCLEOTIDE SEQUENCE [LARGE SCALE GENOMIC DNA]</scope>
    <source>
        <strain evidence="3 4">DSM 14724</strain>
    </source>
</reference>
<dbReference type="Pfam" id="PF13575">
    <property type="entry name" value="DUF4135"/>
    <property type="match status" value="1"/>
</dbReference>
<gene>
    <name evidence="3" type="ORF">DB31_7427</name>
</gene>
<feature type="binding site" evidence="1">
    <location>
        <position position="988"/>
    </location>
    <ligand>
        <name>Zn(2+)</name>
        <dbReference type="ChEBI" id="CHEBI:29105"/>
    </ligand>
</feature>
<name>A0A085WKH7_9BACT</name>
<dbReference type="EMBL" id="JMCB01000006">
    <property type="protein sequence ID" value="KFE68190.1"/>
    <property type="molecule type" value="Genomic_DNA"/>
</dbReference>
<dbReference type="GO" id="GO:0031179">
    <property type="term" value="P:peptide modification"/>
    <property type="evidence" value="ECO:0007669"/>
    <property type="project" value="InterPro"/>
</dbReference>
<dbReference type="InterPro" id="IPR007822">
    <property type="entry name" value="LANC-like"/>
</dbReference>
<dbReference type="Gene3D" id="1.50.10.10">
    <property type="match status" value="1"/>
</dbReference>
<dbReference type="GO" id="GO:0005975">
    <property type="term" value="P:carbohydrate metabolic process"/>
    <property type="evidence" value="ECO:0007669"/>
    <property type="project" value="InterPro"/>
</dbReference>
<dbReference type="NCBIfam" id="TIGR03897">
    <property type="entry name" value="lanti_2_LanM"/>
    <property type="match status" value="1"/>
</dbReference>
<dbReference type="OrthoDB" id="9148343at2"/>
<dbReference type="Pfam" id="PF05147">
    <property type="entry name" value="LANC_like"/>
    <property type="match status" value="1"/>
</dbReference>
<dbReference type="PIRSF" id="PIRSF037228">
    <property type="entry name" value="Lant_mod_RumM"/>
    <property type="match status" value="1"/>
</dbReference>
<dbReference type="STRING" id="394096.DB31_7427"/>
<keyword evidence="1" id="KW-0862">Zinc</keyword>
<dbReference type="PRINTS" id="PR01955">
    <property type="entry name" value="LANCFRANKIA"/>
</dbReference>
<dbReference type="InterPro" id="IPR012341">
    <property type="entry name" value="6hp_glycosidase-like_sf"/>
</dbReference>
<feature type="binding site" evidence="1">
    <location>
        <position position="942"/>
    </location>
    <ligand>
        <name>Zn(2+)</name>
        <dbReference type="ChEBI" id="CHEBI:29105"/>
    </ligand>
</feature>
<dbReference type="PRINTS" id="PR01950">
    <property type="entry name" value="LANCSUPER"/>
</dbReference>
<dbReference type="InterPro" id="IPR017146">
    <property type="entry name" value="Lanti_2_LanM"/>
</dbReference>
<dbReference type="RefSeq" id="WP_044188750.1">
    <property type="nucleotide sequence ID" value="NZ_JMCB01000006.1"/>
</dbReference>